<reference evidence="1 2" key="1">
    <citation type="submission" date="2021-03" db="EMBL/GenBank/DDBJ databases">
        <title>Sequencing the genomes of 1000 actinobacteria strains.</title>
        <authorList>
            <person name="Klenk H.-P."/>
        </authorList>
    </citation>
    <scope>NUCLEOTIDE SEQUENCE [LARGE SCALE GENOMIC DNA]</scope>
    <source>
        <strain evidence="1 2">DSM 45510</strain>
    </source>
</reference>
<name>A0ABS4PX84_9PSEU</name>
<evidence type="ECO:0000313" key="2">
    <source>
        <dbReference type="Proteomes" id="UP000741013"/>
    </source>
</evidence>
<dbReference type="RefSeq" id="WP_209667107.1">
    <property type="nucleotide sequence ID" value="NZ_JAGGMS010000001.1"/>
</dbReference>
<proteinExistence type="predicted"/>
<organism evidence="1 2">
    <name type="scientific">Amycolatopsis magusensis</name>
    <dbReference type="NCBI Taxonomy" id="882444"/>
    <lineage>
        <taxon>Bacteria</taxon>
        <taxon>Bacillati</taxon>
        <taxon>Actinomycetota</taxon>
        <taxon>Actinomycetes</taxon>
        <taxon>Pseudonocardiales</taxon>
        <taxon>Pseudonocardiaceae</taxon>
        <taxon>Amycolatopsis</taxon>
    </lineage>
</organism>
<accession>A0ABS4PX84</accession>
<keyword evidence="2" id="KW-1185">Reference proteome</keyword>
<protein>
    <submittedName>
        <fullName evidence="1">Uncharacterized protein</fullName>
    </submittedName>
</protein>
<sequence length="127" mass="14304">MNTSMEDAGRCLLSVAWNMRGGHSAEYSRSEEIRDHLRLVCRSTGHAACAWARTHGDGSAADYLPFLQLADLAYEIDTLLLLVTSRLVPEVDRDLRRWDEIEALVLRAERLTEHTTHFLGHSLTAPC</sequence>
<dbReference type="Proteomes" id="UP000741013">
    <property type="component" value="Unassembled WGS sequence"/>
</dbReference>
<comment type="caution">
    <text evidence="1">The sequence shown here is derived from an EMBL/GenBank/DDBJ whole genome shotgun (WGS) entry which is preliminary data.</text>
</comment>
<dbReference type="EMBL" id="JAGGMS010000001">
    <property type="protein sequence ID" value="MBP2184036.1"/>
    <property type="molecule type" value="Genomic_DNA"/>
</dbReference>
<evidence type="ECO:0000313" key="1">
    <source>
        <dbReference type="EMBL" id="MBP2184036.1"/>
    </source>
</evidence>
<gene>
    <name evidence="1" type="ORF">JOM49_005562</name>
</gene>